<dbReference type="PANTHER" id="PTHR23295">
    <property type="entry name" value="NUCLEAR RECEPTOR COACTIVATOR 5-RELATED"/>
    <property type="match status" value="1"/>
</dbReference>
<feature type="region of interest" description="Disordered" evidence="2">
    <location>
        <begin position="706"/>
        <end position="725"/>
    </location>
</feature>
<dbReference type="SMART" id="SM00360">
    <property type="entry name" value="RRM"/>
    <property type="match status" value="1"/>
</dbReference>
<dbReference type="SUPFAM" id="SSF52954">
    <property type="entry name" value="Class II aaRS ABD-related"/>
    <property type="match status" value="1"/>
</dbReference>
<dbReference type="SUPFAM" id="SSF54928">
    <property type="entry name" value="RNA-binding domain, RBD"/>
    <property type="match status" value="1"/>
</dbReference>
<feature type="region of interest" description="Disordered" evidence="2">
    <location>
        <begin position="469"/>
        <end position="492"/>
    </location>
</feature>
<dbReference type="InterPro" id="IPR000504">
    <property type="entry name" value="RRM_dom"/>
</dbReference>
<dbReference type="InterPro" id="IPR036621">
    <property type="entry name" value="Anticodon-bd_dom_sf"/>
</dbReference>
<feature type="compositionally biased region" description="Polar residues" evidence="2">
    <location>
        <begin position="788"/>
        <end position="798"/>
    </location>
</feature>
<keyword evidence="1" id="KW-0694">RNA-binding</keyword>
<dbReference type="InterPro" id="IPR052600">
    <property type="entry name" value="Nuc_rcpt_coact/corep"/>
</dbReference>
<dbReference type="InterPro" id="IPR035979">
    <property type="entry name" value="RBD_domain_sf"/>
</dbReference>
<feature type="compositionally biased region" description="Basic and acidic residues" evidence="2">
    <location>
        <begin position="190"/>
        <end position="271"/>
    </location>
</feature>
<proteinExistence type="predicted"/>
<evidence type="ECO:0000313" key="5">
    <source>
        <dbReference type="Proteomes" id="UP001159427"/>
    </source>
</evidence>
<reference evidence="4 5" key="1">
    <citation type="submission" date="2022-05" db="EMBL/GenBank/DDBJ databases">
        <authorList>
            <consortium name="Genoscope - CEA"/>
            <person name="William W."/>
        </authorList>
    </citation>
    <scope>NUCLEOTIDE SEQUENCE [LARGE SCALE GENOMIC DNA]</scope>
</reference>
<feature type="region of interest" description="Disordered" evidence="2">
    <location>
        <begin position="405"/>
        <end position="429"/>
    </location>
</feature>
<accession>A0ABN8Q303</accession>
<feature type="compositionally biased region" description="Gly residues" evidence="2">
    <location>
        <begin position="952"/>
        <end position="961"/>
    </location>
</feature>
<feature type="domain" description="RRM" evidence="3">
    <location>
        <begin position="47"/>
        <end position="117"/>
    </location>
</feature>
<dbReference type="Proteomes" id="UP001159427">
    <property type="component" value="Unassembled WGS sequence"/>
</dbReference>
<feature type="region of interest" description="Disordered" evidence="2">
    <location>
        <begin position="109"/>
        <end position="295"/>
    </location>
</feature>
<evidence type="ECO:0000313" key="4">
    <source>
        <dbReference type="EMBL" id="CAH3153565.1"/>
    </source>
</evidence>
<feature type="compositionally biased region" description="Polar residues" evidence="2">
    <location>
        <begin position="409"/>
        <end position="429"/>
    </location>
</feature>
<sequence>MSSDNDRRDARLRDSRKESPDRWGKGGRHDSDAATETNRNDPQSIRCRVFIGNLPSEMSSKELKETFSQYGPVVGVSVHNNFGFVQFEDDKSADSSVAKEHGKVYYGKRVDVNLAGDRRKPNKMDDRPRDRDSRPPFPFRREREFDRDGRPFRRSPPRERPRFEDYDRFPSRFEPPFERRGRSPSPPPPRRMDDRPGYGRHDDYYMRDRYRDEPPHHREPYPRQSYDHRGDAFDRDRRDPYDSPRGPYPDRRDDRYERYDSYGHDYPRPDDYPGAAKRPRMDYNDRPEDSYSSSKTIEAPTDCVIVVMNKQQRGYAEMVERRLKALGLVVELHFHGTQPITELLDDVARRGVLYAIVITSQHEIHRSVTVNILHGNPQEHRNMPLDDAMRLVGQNFDQYMQDLRERAKSSNTQESSNTKTTAPQDTAKSDITSLLSKAASGEDLSADQLTKLIDNLSKRQEQILGDSAAANGKGGVTVSQSSQPAVDPQSIAKQQADLQAKILSILNPGGGAKTGSMQNSGSLASQQTILPSQKQGAVTAPASQGAAKPASLSTTVKPIFPLYPTQQKPAAPAASTAGSAVKAPVGTAATKPLYSTPSNQAYKTASPYRATAPASSYNAIATVAGNQAGSYQVSKPVSQNTYTSVSNQATAASASSAVYGVKTSAAPASQSNWLQRISQQSSGTSAAIPVVSKVSPGGKAITTAVGSRPAVNSAPRAGAPTAVGGVRPVPTAGGQMRTPSPGLLGPPPVGTPRFRTSGIVRTPTSSGTPGVRMVAPRGPSPVGRGVVRTSSPAGLQGQTVASRGGAISVRGGVAGAGGTSATGRGSFATQATTPRGGSAQRGAVIVRGTPTPRGATRGVPATRGAPSTRGVPLARGVPVARGAPATRGAPAPRGAPVSSSGARGTPVTRGTPYLRGAPTGRGTLATRGSPIGTITSNRGAPRGRPMMRGGPPYRGGGRGGY</sequence>
<dbReference type="EMBL" id="CALNXI010001058">
    <property type="protein sequence ID" value="CAH3153565.1"/>
    <property type="molecule type" value="Genomic_DNA"/>
</dbReference>
<name>A0ABN8Q303_9CNID</name>
<evidence type="ECO:0000256" key="1">
    <source>
        <dbReference type="PROSITE-ProRule" id="PRU00176"/>
    </source>
</evidence>
<feature type="compositionally biased region" description="Basic and acidic residues" evidence="2">
    <location>
        <begin position="1"/>
        <end position="32"/>
    </location>
</feature>
<organism evidence="4 5">
    <name type="scientific">Porites evermanni</name>
    <dbReference type="NCBI Taxonomy" id="104178"/>
    <lineage>
        <taxon>Eukaryota</taxon>
        <taxon>Metazoa</taxon>
        <taxon>Cnidaria</taxon>
        <taxon>Anthozoa</taxon>
        <taxon>Hexacorallia</taxon>
        <taxon>Scleractinia</taxon>
        <taxon>Fungiina</taxon>
        <taxon>Poritidae</taxon>
        <taxon>Porites</taxon>
    </lineage>
</organism>
<dbReference type="InterPro" id="IPR012677">
    <property type="entry name" value="Nucleotide-bd_a/b_plait_sf"/>
</dbReference>
<comment type="caution">
    <text evidence="4">The sequence shown here is derived from an EMBL/GenBank/DDBJ whole genome shotgun (WGS) entry which is preliminary data.</text>
</comment>
<dbReference type="Pfam" id="PF00076">
    <property type="entry name" value="RRM_1"/>
    <property type="match status" value="1"/>
</dbReference>
<feature type="region of interest" description="Disordered" evidence="2">
    <location>
        <begin position="817"/>
        <end position="961"/>
    </location>
</feature>
<gene>
    <name evidence="4" type="ORF">PEVE_00001106</name>
</gene>
<protein>
    <recommendedName>
        <fullName evidence="3">RRM domain-containing protein</fullName>
    </recommendedName>
</protein>
<feature type="region of interest" description="Disordered" evidence="2">
    <location>
        <begin position="1"/>
        <end position="45"/>
    </location>
</feature>
<feature type="region of interest" description="Disordered" evidence="2">
    <location>
        <begin position="760"/>
        <end position="798"/>
    </location>
</feature>
<feature type="compositionally biased region" description="Low complexity" evidence="2">
    <location>
        <begin position="878"/>
        <end position="902"/>
    </location>
</feature>
<evidence type="ECO:0000256" key="2">
    <source>
        <dbReference type="SAM" id="MobiDB-lite"/>
    </source>
</evidence>
<feature type="compositionally biased region" description="Polar residues" evidence="2">
    <location>
        <begin position="515"/>
        <end position="536"/>
    </location>
</feature>
<feature type="compositionally biased region" description="Basic and acidic residues" evidence="2">
    <location>
        <begin position="109"/>
        <end position="181"/>
    </location>
</feature>
<dbReference type="Gene3D" id="3.40.50.800">
    <property type="entry name" value="Anticodon-binding domain"/>
    <property type="match status" value="1"/>
</dbReference>
<dbReference type="PROSITE" id="PS50102">
    <property type="entry name" value="RRM"/>
    <property type="match status" value="1"/>
</dbReference>
<evidence type="ECO:0000259" key="3">
    <source>
        <dbReference type="PROSITE" id="PS50102"/>
    </source>
</evidence>
<feature type="compositionally biased region" description="Polar residues" evidence="2">
    <location>
        <begin position="34"/>
        <end position="43"/>
    </location>
</feature>
<feature type="compositionally biased region" description="Basic and acidic residues" evidence="2">
    <location>
        <begin position="279"/>
        <end position="289"/>
    </location>
</feature>
<feature type="region of interest" description="Disordered" evidence="2">
    <location>
        <begin position="511"/>
        <end position="549"/>
    </location>
</feature>
<dbReference type="Gene3D" id="3.30.70.330">
    <property type="match status" value="1"/>
</dbReference>
<keyword evidence="5" id="KW-1185">Reference proteome</keyword>
<feature type="compositionally biased region" description="Low complexity" evidence="2">
    <location>
        <begin position="938"/>
        <end position="951"/>
    </location>
</feature>
<dbReference type="PANTHER" id="PTHR23295:SF6">
    <property type="entry name" value="NEOSIN, ISOFORM A"/>
    <property type="match status" value="1"/>
</dbReference>